<feature type="domain" description="F-box" evidence="3">
    <location>
        <begin position="55"/>
        <end position="96"/>
    </location>
</feature>
<dbReference type="OMA" id="EWRSHIF"/>
<dbReference type="PANTHER" id="PTHR46344:SF19">
    <property type="entry name" value="F-BOX DOMAIN-CONTAINING PROTEIN"/>
    <property type="match status" value="1"/>
</dbReference>
<accession>D8TD22</accession>
<protein>
    <recommendedName>
        <fullName evidence="3">F-box domain-containing protein</fullName>
    </recommendedName>
</protein>
<dbReference type="InterPro" id="IPR015915">
    <property type="entry name" value="Kelch-typ_b-propeller"/>
</dbReference>
<keyword evidence="2" id="KW-0677">Repeat</keyword>
<evidence type="ECO:0000313" key="5">
    <source>
        <dbReference type="Proteomes" id="UP000001514"/>
    </source>
</evidence>
<keyword evidence="5" id="KW-1185">Reference proteome</keyword>
<organism evidence="5">
    <name type="scientific">Selaginella moellendorffii</name>
    <name type="common">Spikemoss</name>
    <dbReference type="NCBI Taxonomy" id="88036"/>
    <lineage>
        <taxon>Eukaryota</taxon>
        <taxon>Viridiplantae</taxon>
        <taxon>Streptophyta</taxon>
        <taxon>Embryophyta</taxon>
        <taxon>Tracheophyta</taxon>
        <taxon>Lycopodiopsida</taxon>
        <taxon>Selaginellales</taxon>
        <taxon>Selaginellaceae</taxon>
        <taxon>Selaginella</taxon>
    </lineage>
</organism>
<dbReference type="Gene3D" id="2.120.10.80">
    <property type="entry name" value="Kelch-type beta propeller"/>
    <property type="match status" value="1"/>
</dbReference>
<dbReference type="SUPFAM" id="SSF81383">
    <property type="entry name" value="F-box domain"/>
    <property type="match status" value="1"/>
</dbReference>
<dbReference type="AlphaFoldDB" id="D8TD22"/>
<dbReference type="HOGENOM" id="CLU_941356_0_0_1"/>
<dbReference type="Gramene" id="EFJ05446">
    <property type="protein sequence ID" value="EFJ05446"/>
    <property type="gene ID" value="SELMODRAFT_431561"/>
</dbReference>
<dbReference type="Proteomes" id="UP000001514">
    <property type="component" value="Unassembled WGS sequence"/>
</dbReference>
<dbReference type="KEGG" id="smo:SELMODRAFT_431561"/>
<dbReference type="InParanoid" id="D8TD22"/>
<evidence type="ECO:0000313" key="4">
    <source>
        <dbReference type="EMBL" id="EFJ05446.1"/>
    </source>
</evidence>
<dbReference type="InterPro" id="IPR036047">
    <property type="entry name" value="F-box-like_dom_sf"/>
</dbReference>
<name>D8TD22_SELML</name>
<reference evidence="4 5" key="1">
    <citation type="journal article" date="2011" name="Science">
        <title>The Selaginella genome identifies genetic changes associated with the evolution of vascular plants.</title>
        <authorList>
            <person name="Banks J.A."/>
            <person name="Nishiyama T."/>
            <person name="Hasebe M."/>
            <person name="Bowman J.L."/>
            <person name="Gribskov M."/>
            <person name="dePamphilis C."/>
            <person name="Albert V.A."/>
            <person name="Aono N."/>
            <person name="Aoyama T."/>
            <person name="Ambrose B.A."/>
            <person name="Ashton N.W."/>
            <person name="Axtell M.J."/>
            <person name="Barker E."/>
            <person name="Barker M.S."/>
            <person name="Bennetzen J.L."/>
            <person name="Bonawitz N.D."/>
            <person name="Chapple C."/>
            <person name="Cheng C."/>
            <person name="Correa L.G."/>
            <person name="Dacre M."/>
            <person name="DeBarry J."/>
            <person name="Dreyer I."/>
            <person name="Elias M."/>
            <person name="Engstrom E.M."/>
            <person name="Estelle M."/>
            <person name="Feng L."/>
            <person name="Finet C."/>
            <person name="Floyd S.K."/>
            <person name="Frommer W.B."/>
            <person name="Fujita T."/>
            <person name="Gramzow L."/>
            <person name="Gutensohn M."/>
            <person name="Harholt J."/>
            <person name="Hattori M."/>
            <person name="Heyl A."/>
            <person name="Hirai T."/>
            <person name="Hiwatashi Y."/>
            <person name="Ishikawa M."/>
            <person name="Iwata M."/>
            <person name="Karol K.G."/>
            <person name="Koehler B."/>
            <person name="Kolukisaoglu U."/>
            <person name="Kubo M."/>
            <person name="Kurata T."/>
            <person name="Lalonde S."/>
            <person name="Li K."/>
            <person name="Li Y."/>
            <person name="Litt A."/>
            <person name="Lyons E."/>
            <person name="Manning G."/>
            <person name="Maruyama T."/>
            <person name="Michael T.P."/>
            <person name="Mikami K."/>
            <person name="Miyazaki S."/>
            <person name="Morinaga S."/>
            <person name="Murata T."/>
            <person name="Mueller-Roeber B."/>
            <person name="Nelson D.R."/>
            <person name="Obara M."/>
            <person name="Oguri Y."/>
            <person name="Olmstead R.G."/>
            <person name="Onodera N."/>
            <person name="Petersen B.L."/>
            <person name="Pils B."/>
            <person name="Prigge M."/>
            <person name="Rensing S.A."/>
            <person name="Riano-Pachon D.M."/>
            <person name="Roberts A.W."/>
            <person name="Sato Y."/>
            <person name="Scheller H.V."/>
            <person name="Schulz B."/>
            <person name="Schulz C."/>
            <person name="Shakirov E.V."/>
            <person name="Shibagaki N."/>
            <person name="Shinohara N."/>
            <person name="Shippen D.E."/>
            <person name="Soerensen I."/>
            <person name="Sotooka R."/>
            <person name="Sugimoto N."/>
            <person name="Sugita M."/>
            <person name="Sumikawa N."/>
            <person name="Tanurdzic M."/>
            <person name="Theissen G."/>
            <person name="Ulvskov P."/>
            <person name="Wakazuki S."/>
            <person name="Weng J.K."/>
            <person name="Willats W.W."/>
            <person name="Wipf D."/>
            <person name="Wolf P.G."/>
            <person name="Yang L."/>
            <person name="Zimmer A.D."/>
            <person name="Zhu Q."/>
            <person name="Mitros T."/>
            <person name="Hellsten U."/>
            <person name="Loque D."/>
            <person name="Otillar R."/>
            <person name="Salamov A."/>
            <person name="Schmutz J."/>
            <person name="Shapiro H."/>
            <person name="Lindquist E."/>
            <person name="Lucas S."/>
            <person name="Rokhsar D."/>
            <person name="Grigoriev I.V."/>
        </authorList>
    </citation>
    <scope>NUCLEOTIDE SEQUENCE [LARGE SCALE GENOMIC DNA]</scope>
</reference>
<dbReference type="PANTHER" id="PTHR46344">
    <property type="entry name" value="OS02G0202900 PROTEIN"/>
    <property type="match status" value="1"/>
</dbReference>
<dbReference type="InterPro" id="IPR001810">
    <property type="entry name" value="F-box_dom"/>
</dbReference>
<evidence type="ECO:0000259" key="3">
    <source>
        <dbReference type="Pfam" id="PF00646"/>
    </source>
</evidence>
<keyword evidence="1" id="KW-0880">Kelch repeat</keyword>
<evidence type="ECO:0000256" key="1">
    <source>
        <dbReference type="ARBA" id="ARBA00022441"/>
    </source>
</evidence>
<dbReference type="EMBL" id="GL377724">
    <property type="protein sequence ID" value="EFJ05446.1"/>
    <property type="molecule type" value="Genomic_DNA"/>
</dbReference>
<proteinExistence type="predicted"/>
<gene>
    <name evidence="4" type="ORF">SELMODRAFT_431561</name>
</gene>
<sequence length="296" mass="33208">MAFTFIDPSDSKQLHKSNNAPLWLQIGLLGSNGDGTNRDCLRQIDPSTMATRALISGLDDDIVYQCLLRMPLSAHGQMHKVSKAWRNVISSAKFYNNCSIQGLNEDILVVMVYLNDGKEDYMTTLSIFELHMNRWSSLASMLCPRKLCASAIMDGQLYVVGGIYVGMHPIAEVSTPVDDRRDPLPPPILPVSPHLALVIDDNMVIMRAAGKSSLVLSAQDLTWKEMYIIALRGPHCFIHSNQIYRPTVCGLLRHVPDKNSWIMTYSTHGQADNYNLIEYTSTFMATKSEEKQANEW</sequence>
<evidence type="ECO:0000256" key="2">
    <source>
        <dbReference type="ARBA" id="ARBA00022737"/>
    </source>
</evidence>
<dbReference type="SUPFAM" id="SSF117281">
    <property type="entry name" value="Kelch motif"/>
    <property type="match status" value="1"/>
</dbReference>
<dbReference type="Pfam" id="PF00646">
    <property type="entry name" value="F-box"/>
    <property type="match status" value="1"/>
</dbReference>